<dbReference type="AlphaFoldDB" id="A0ABD2QN99"/>
<keyword evidence="5" id="KW-0653">Protein transport</keyword>
<sequence length="595" mass="68465">MNSKTTIVDALHSMNSVCAHCDDVNKAVLSHFKKTDDCQDPAEELPVFDEADVGDESGKQLFLNVRSKSDRSNPSLRVYLVNSSEFAESVSDLETCLHNFWKAGERCKSLKLCLQLVKHLNYERYLGLPQPMEHRFINFYPAKFMMITGILETFQSLLLARLNCHAMLGKAANWFEKVSSVRELLNRVYIVSCLLKPLFMVGYLDMEKTMIYGTKLILQCRGLGNPIISLFAQCWIVRCITSLMDQQDCCEVREIFFDKHLMKIPINDFVVLWPQYRCHYASFYSVLAPAIQFLYQASIRTDFQVDSNYNFCENLRSPLVVMEWNSESFLKLQLKQGPIEPLLSAIMNTESEVFLLENAEELARKLTPLLFKLFPELLSQIVENTEAKLPLFSEYCFIICKLAPHLEYERALRIFEIIWPHIMSFENLKDQLACLDACCDFVLKVKCLPGLIFAELNKKIGQLPSLKHTLIDDLADDTEIGQIVNSLKSICQKVVKNNNFEIKILLENEHFQSFLDLFNQNPSFLDLCSQLLNRFNNEHLSSGKSGLPDKPLSYDDFLLGLNLVKRVKNSVNRLSAQVRLLMKLIFSQVRIRSSE</sequence>
<dbReference type="Proteomes" id="UP001626550">
    <property type="component" value="Unassembled WGS sequence"/>
</dbReference>
<reference evidence="6 7" key="1">
    <citation type="submission" date="2024-11" db="EMBL/GenBank/DDBJ databases">
        <title>Adaptive evolution of stress response genes in parasites aligns with host niche diversity.</title>
        <authorList>
            <person name="Hahn C."/>
            <person name="Resl P."/>
        </authorList>
    </citation>
    <scope>NUCLEOTIDE SEQUENCE [LARGE SCALE GENOMIC DNA]</scope>
    <source>
        <strain evidence="6">EGGRZ-B1_66</strain>
        <tissue evidence="6">Body</tissue>
    </source>
</reference>
<comment type="caution">
    <text evidence="6">The sequence shown here is derived from an EMBL/GenBank/DDBJ whole genome shotgun (WGS) entry which is preliminary data.</text>
</comment>
<comment type="similarity">
    <text evidence="2">Belongs to the VPS35L family.</text>
</comment>
<dbReference type="GO" id="GO:0005768">
    <property type="term" value="C:endosome"/>
    <property type="evidence" value="ECO:0007669"/>
    <property type="project" value="UniProtKB-SubCell"/>
</dbReference>
<keyword evidence="7" id="KW-1185">Reference proteome</keyword>
<accession>A0ABD2QN99</accession>
<dbReference type="EMBL" id="JBJKFK010000015">
    <property type="protein sequence ID" value="KAL3321014.1"/>
    <property type="molecule type" value="Genomic_DNA"/>
</dbReference>
<name>A0ABD2QN99_9PLAT</name>
<dbReference type="GO" id="GO:0015031">
    <property type="term" value="P:protein transport"/>
    <property type="evidence" value="ECO:0007669"/>
    <property type="project" value="UniProtKB-KW"/>
</dbReference>
<evidence type="ECO:0000313" key="6">
    <source>
        <dbReference type="EMBL" id="KAL3321014.1"/>
    </source>
</evidence>
<organism evidence="6 7">
    <name type="scientific">Cichlidogyrus casuarinus</name>
    <dbReference type="NCBI Taxonomy" id="1844966"/>
    <lineage>
        <taxon>Eukaryota</taxon>
        <taxon>Metazoa</taxon>
        <taxon>Spiralia</taxon>
        <taxon>Lophotrochozoa</taxon>
        <taxon>Platyhelminthes</taxon>
        <taxon>Monogenea</taxon>
        <taxon>Monopisthocotylea</taxon>
        <taxon>Dactylogyridea</taxon>
        <taxon>Ancyrocephalidae</taxon>
        <taxon>Cichlidogyrus</taxon>
    </lineage>
</organism>
<protein>
    <submittedName>
        <fullName evidence="6">Uncharacterized protein</fullName>
    </submittedName>
</protein>
<dbReference type="PANTHER" id="PTHR13673">
    <property type="entry name" value="ESOPHAGEAL CANCER ASSOCIATED PROTEIN"/>
    <property type="match status" value="1"/>
</dbReference>
<gene>
    <name evidence="6" type="ORF">Ciccas_000292</name>
</gene>
<evidence type="ECO:0000256" key="4">
    <source>
        <dbReference type="ARBA" id="ARBA00022753"/>
    </source>
</evidence>
<evidence type="ECO:0000256" key="3">
    <source>
        <dbReference type="ARBA" id="ARBA00022448"/>
    </source>
</evidence>
<evidence type="ECO:0000256" key="1">
    <source>
        <dbReference type="ARBA" id="ARBA00004177"/>
    </source>
</evidence>
<keyword evidence="4" id="KW-0967">Endosome</keyword>
<proteinExistence type="inferred from homology"/>
<evidence type="ECO:0000256" key="5">
    <source>
        <dbReference type="ARBA" id="ARBA00022927"/>
    </source>
</evidence>
<keyword evidence="3" id="KW-0813">Transport</keyword>
<evidence type="ECO:0000313" key="7">
    <source>
        <dbReference type="Proteomes" id="UP001626550"/>
    </source>
</evidence>
<dbReference type="PANTHER" id="PTHR13673:SF0">
    <property type="entry name" value="VPS35 ENDOSOMAL PROTEIN-SORTING FACTOR-LIKE"/>
    <property type="match status" value="1"/>
</dbReference>
<evidence type="ECO:0000256" key="2">
    <source>
        <dbReference type="ARBA" id="ARBA00010704"/>
    </source>
</evidence>
<dbReference type="InterPro" id="IPR029705">
    <property type="entry name" value="VPS35L"/>
</dbReference>
<comment type="subcellular location">
    <subcellularLocation>
        <location evidence="1">Endosome</location>
    </subcellularLocation>
</comment>